<dbReference type="Gene3D" id="3.30.360.10">
    <property type="entry name" value="Dihydrodipicolinate Reductase, domain 2"/>
    <property type="match status" value="1"/>
</dbReference>
<dbReference type="SUPFAM" id="SSF55347">
    <property type="entry name" value="Glyceraldehyde-3-phosphate dehydrogenase-like, C-terminal domain"/>
    <property type="match status" value="1"/>
</dbReference>
<sequence length="378" mass="42102">MVRELKYGMVGGDLKALIGECHRKALGLDPRAKLVCGCFSAVDELNDECAEAYHVDKARVYYDAEKMAEAEAGKIDFVSICTPNFVHYSVAKTFLEHGINVVCEKPLTLKVEEAEELSRLAKEKNLVFAVDYCYSGYVMCKVMKQMIARGDIGEIISVNADYMEGCFLELLSEKEQVNSRIWRTDPKYSGISNTCADDGTHVEHLVHYVTGLKIKRLLATADTFGKKLDLNDNIILEYENGAHGAYWFSQVACGSPNEINLRIYGTKGSLEWHQTRPDEVRFARAGEAAQLLCRAGDGIDVPAGSLARVPFGHPEGYYIAIANIYRNVIDTILKLKNGETPTEEDLDFPDVETGVSGVKFYYAVMESAQNNSKWVDVE</sequence>
<dbReference type="SUPFAM" id="SSF51735">
    <property type="entry name" value="NAD(P)-binding Rossmann-fold domains"/>
    <property type="match status" value="1"/>
</dbReference>
<reference evidence="3 4" key="1">
    <citation type="submission" date="2016-11" db="EMBL/GenBank/DDBJ databases">
        <authorList>
            <person name="Jaros S."/>
            <person name="Januszkiewicz K."/>
            <person name="Wedrychowicz H."/>
        </authorList>
    </citation>
    <scope>NUCLEOTIDE SEQUENCE [LARGE SCALE GENOMIC DNA]</scope>
    <source>
        <strain evidence="3 4">DSM 17459</strain>
    </source>
</reference>
<dbReference type="InterPro" id="IPR051317">
    <property type="entry name" value="Gfo/Idh/MocA_oxidoreduct"/>
</dbReference>
<dbReference type="PANTHER" id="PTHR43708">
    <property type="entry name" value="CONSERVED EXPRESSED OXIDOREDUCTASE (EUROFUNG)"/>
    <property type="match status" value="1"/>
</dbReference>
<dbReference type="OrthoDB" id="9815825at2"/>
<organism evidence="3 4">
    <name type="scientific">Lactonifactor longoviformis DSM 17459</name>
    <dbReference type="NCBI Taxonomy" id="1122155"/>
    <lineage>
        <taxon>Bacteria</taxon>
        <taxon>Bacillati</taxon>
        <taxon>Bacillota</taxon>
        <taxon>Clostridia</taxon>
        <taxon>Eubacteriales</taxon>
        <taxon>Clostridiaceae</taxon>
        <taxon>Lactonifactor</taxon>
    </lineage>
</organism>
<evidence type="ECO:0000259" key="2">
    <source>
        <dbReference type="Pfam" id="PF22725"/>
    </source>
</evidence>
<dbReference type="Pfam" id="PF01408">
    <property type="entry name" value="GFO_IDH_MocA"/>
    <property type="match status" value="1"/>
</dbReference>
<evidence type="ECO:0000259" key="1">
    <source>
        <dbReference type="Pfam" id="PF01408"/>
    </source>
</evidence>
<evidence type="ECO:0000313" key="3">
    <source>
        <dbReference type="EMBL" id="SHE59564.1"/>
    </source>
</evidence>
<name>A0A1M4US93_9CLOT</name>
<feature type="domain" description="Gfo/Idh/MocA-like oxidoreductase N-terminal" evidence="1">
    <location>
        <begin position="6"/>
        <end position="132"/>
    </location>
</feature>
<keyword evidence="4" id="KW-1185">Reference proteome</keyword>
<dbReference type="AlphaFoldDB" id="A0A1M4US93"/>
<dbReference type="STRING" id="1122155.SAMN02745158_00958"/>
<gene>
    <name evidence="3" type="ORF">SAMN02745158_00958</name>
</gene>
<dbReference type="EMBL" id="FQVI01000003">
    <property type="protein sequence ID" value="SHE59564.1"/>
    <property type="molecule type" value="Genomic_DNA"/>
</dbReference>
<dbReference type="Pfam" id="PF22725">
    <property type="entry name" value="GFO_IDH_MocA_C3"/>
    <property type="match status" value="1"/>
</dbReference>
<proteinExistence type="predicted"/>
<accession>A0A1M4US93</accession>
<feature type="domain" description="GFO/IDH/MocA-like oxidoreductase" evidence="2">
    <location>
        <begin position="143"/>
        <end position="271"/>
    </location>
</feature>
<dbReference type="GO" id="GO:0000166">
    <property type="term" value="F:nucleotide binding"/>
    <property type="evidence" value="ECO:0007669"/>
    <property type="project" value="InterPro"/>
</dbReference>
<protein>
    <submittedName>
        <fullName evidence="3">Predicted dehydrogenase</fullName>
    </submittedName>
</protein>
<dbReference type="InterPro" id="IPR055170">
    <property type="entry name" value="GFO_IDH_MocA-like_dom"/>
</dbReference>
<dbReference type="InterPro" id="IPR000683">
    <property type="entry name" value="Gfo/Idh/MocA-like_OxRdtase_N"/>
</dbReference>
<dbReference type="RefSeq" id="WP_072849464.1">
    <property type="nucleotide sequence ID" value="NZ_FQVI01000003.1"/>
</dbReference>
<evidence type="ECO:0000313" key="4">
    <source>
        <dbReference type="Proteomes" id="UP000184245"/>
    </source>
</evidence>
<dbReference type="PANTHER" id="PTHR43708:SF3">
    <property type="entry name" value="OXIDOREDUCTASE"/>
    <property type="match status" value="1"/>
</dbReference>
<dbReference type="Proteomes" id="UP000184245">
    <property type="component" value="Unassembled WGS sequence"/>
</dbReference>
<dbReference type="Gene3D" id="3.40.50.720">
    <property type="entry name" value="NAD(P)-binding Rossmann-like Domain"/>
    <property type="match status" value="1"/>
</dbReference>
<dbReference type="InterPro" id="IPR036291">
    <property type="entry name" value="NAD(P)-bd_dom_sf"/>
</dbReference>